<dbReference type="OrthoDB" id="637682at2759"/>
<organism evidence="5 6">
    <name type="scientific">Colocasia esculenta</name>
    <name type="common">Wild taro</name>
    <name type="synonym">Arum esculentum</name>
    <dbReference type="NCBI Taxonomy" id="4460"/>
    <lineage>
        <taxon>Eukaryota</taxon>
        <taxon>Viridiplantae</taxon>
        <taxon>Streptophyta</taxon>
        <taxon>Embryophyta</taxon>
        <taxon>Tracheophyta</taxon>
        <taxon>Spermatophyta</taxon>
        <taxon>Magnoliopsida</taxon>
        <taxon>Liliopsida</taxon>
        <taxon>Araceae</taxon>
        <taxon>Aroideae</taxon>
        <taxon>Colocasieae</taxon>
        <taxon>Colocasia</taxon>
    </lineage>
</organism>
<dbReference type="Gene3D" id="1.25.70.10">
    <property type="entry name" value="Transcription termination factor 3, mitochondrial"/>
    <property type="match status" value="1"/>
</dbReference>
<evidence type="ECO:0000256" key="2">
    <source>
        <dbReference type="ARBA" id="ARBA00022472"/>
    </source>
</evidence>
<keyword evidence="3" id="KW-0809">Transit peptide</keyword>
<sequence length="327" mass="35938">MAVMLRLHHLLPNYSSSPPHFTPSLRPTAAPPSPCRRRAPSALHAAAAPSSLPPLPSPAPLPTDAGVLFRRKLLYLERSLGVDPAAALARNPDLRSAPISSLRAVADVLASMGLPPTPAAAGRVLSMHPQLLTCDPTADLLPVFHFLIGPAGIPAMDVPSAVLRCPRLLVSSVEGQLLPALYFLRRLGFVGPHRITCRTTLLLVSSVEGTLIPKLEYIQNLGFSRKDAVKMVLRSPGLFTFSIEKNFRPKVAFLVEEMGRDLLELKGFPQYFSFSLEGRIKPRHRLLVEHGFECMRLGDMLKVSDGEFNDRLVEMRLRSLEGSRRML</sequence>
<comment type="similarity">
    <text evidence="1">Belongs to the mTERF family.</text>
</comment>
<dbReference type="PANTHER" id="PTHR13068">
    <property type="entry name" value="CGI-12 PROTEIN-RELATED"/>
    <property type="match status" value="1"/>
</dbReference>
<gene>
    <name evidence="5" type="ORF">Taro_053748</name>
</gene>
<dbReference type="GO" id="GO:0003676">
    <property type="term" value="F:nucleic acid binding"/>
    <property type="evidence" value="ECO:0007669"/>
    <property type="project" value="InterPro"/>
</dbReference>
<keyword evidence="2" id="KW-0805">Transcription regulation</keyword>
<evidence type="ECO:0000256" key="3">
    <source>
        <dbReference type="ARBA" id="ARBA00022946"/>
    </source>
</evidence>
<evidence type="ECO:0000256" key="1">
    <source>
        <dbReference type="ARBA" id="ARBA00007692"/>
    </source>
</evidence>
<dbReference type="AlphaFoldDB" id="A0A843XNP3"/>
<feature type="compositionally biased region" description="Low complexity" evidence="4">
    <location>
        <begin position="40"/>
        <end position="50"/>
    </location>
</feature>
<keyword evidence="2" id="KW-0804">Transcription</keyword>
<dbReference type="GO" id="GO:0006353">
    <property type="term" value="P:DNA-templated transcription termination"/>
    <property type="evidence" value="ECO:0007669"/>
    <property type="project" value="UniProtKB-KW"/>
</dbReference>
<name>A0A843XNP3_COLES</name>
<keyword evidence="2" id="KW-0806">Transcription termination</keyword>
<evidence type="ECO:0000256" key="4">
    <source>
        <dbReference type="SAM" id="MobiDB-lite"/>
    </source>
</evidence>
<protein>
    <submittedName>
        <fullName evidence="5">Uncharacterized protein</fullName>
    </submittedName>
</protein>
<dbReference type="Pfam" id="PF02536">
    <property type="entry name" value="mTERF"/>
    <property type="match status" value="1"/>
</dbReference>
<dbReference type="SMR" id="A0A843XNP3"/>
<keyword evidence="6" id="KW-1185">Reference proteome</keyword>
<dbReference type="InterPro" id="IPR003690">
    <property type="entry name" value="MTERF"/>
</dbReference>
<dbReference type="Proteomes" id="UP000652761">
    <property type="component" value="Unassembled WGS sequence"/>
</dbReference>
<dbReference type="EMBL" id="NMUH01010109">
    <property type="protein sequence ID" value="MQM20720.1"/>
    <property type="molecule type" value="Genomic_DNA"/>
</dbReference>
<reference evidence="5" key="1">
    <citation type="submission" date="2017-07" db="EMBL/GenBank/DDBJ databases">
        <title>Taro Niue Genome Assembly and Annotation.</title>
        <authorList>
            <person name="Atibalentja N."/>
            <person name="Keating K."/>
            <person name="Fields C.J."/>
        </authorList>
    </citation>
    <scope>NUCLEOTIDE SEQUENCE</scope>
    <source>
        <strain evidence="5">Niue_2</strain>
        <tissue evidence="5">Leaf</tissue>
    </source>
</reference>
<dbReference type="InterPro" id="IPR038538">
    <property type="entry name" value="MTERF_sf"/>
</dbReference>
<dbReference type="SMART" id="SM00733">
    <property type="entry name" value="Mterf"/>
    <property type="match status" value="6"/>
</dbReference>
<accession>A0A843XNP3</accession>
<evidence type="ECO:0000313" key="6">
    <source>
        <dbReference type="Proteomes" id="UP000652761"/>
    </source>
</evidence>
<feature type="region of interest" description="Disordered" evidence="4">
    <location>
        <begin position="16"/>
        <end position="58"/>
    </location>
</feature>
<evidence type="ECO:0000313" key="5">
    <source>
        <dbReference type="EMBL" id="MQM20720.1"/>
    </source>
</evidence>
<proteinExistence type="inferred from homology"/>
<dbReference type="PANTHER" id="PTHR13068:SF36">
    <property type="entry name" value="TRANSCRIPTION TERMINATION FACTOR MTEF1, CHLOROPLASTIC"/>
    <property type="match status" value="1"/>
</dbReference>
<comment type="caution">
    <text evidence="5">The sequence shown here is derived from an EMBL/GenBank/DDBJ whole genome shotgun (WGS) entry which is preliminary data.</text>
</comment>